<organism evidence="3 4">
    <name type="scientific">Prorocentrum cordatum</name>
    <dbReference type="NCBI Taxonomy" id="2364126"/>
    <lineage>
        <taxon>Eukaryota</taxon>
        <taxon>Sar</taxon>
        <taxon>Alveolata</taxon>
        <taxon>Dinophyceae</taxon>
        <taxon>Prorocentrales</taxon>
        <taxon>Prorocentraceae</taxon>
        <taxon>Prorocentrum</taxon>
    </lineage>
</organism>
<evidence type="ECO:0000313" key="3">
    <source>
        <dbReference type="EMBL" id="CAK0897368.1"/>
    </source>
</evidence>
<feature type="compositionally biased region" description="Acidic residues" evidence="2">
    <location>
        <begin position="423"/>
        <end position="438"/>
    </location>
</feature>
<name>A0ABN9XCT0_9DINO</name>
<protein>
    <recommendedName>
        <fullName evidence="5">Prolyl 4-hydroxylase alpha subunit domain-containing protein</fullName>
    </recommendedName>
</protein>
<comment type="caution">
    <text evidence="3">The sequence shown here is derived from an EMBL/GenBank/DDBJ whole genome shotgun (WGS) entry which is preliminary data.</text>
</comment>
<dbReference type="Pfam" id="PF00023">
    <property type="entry name" value="Ank"/>
    <property type="match status" value="1"/>
</dbReference>
<evidence type="ECO:0008006" key="5">
    <source>
        <dbReference type="Google" id="ProtNLM"/>
    </source>
</evidence>
<evidence type="ECO:0000256" key="1">
    <source>
        <dbReference type="PROSITE-ProRule" id="PRU00023"/>
    </source>
</evidence>
<keyword evidence="4" id="KW-1185">Reference proteome</keyword>
<dbReference type="InterPro" id="IPR036770">
    <property type="entry name" value="Ankyrin_rpt-contain_sf"/>
</dbReference>
<feature type="region of interest" description="Disordered" evidence="2">
    <location>
        <begin position="409"/>
        <end position="438"/>
    </location>
</feature>
<dbReference type="Proteomes" id="UP001189429">
    <property type="component" value="Unassembled WGS sequence"/>
</dbReference>
<evidence type="ECO:0000256" key="2">
    <source>
        <dbReference type="SAM" id="MobiDB-lite"/>
    </source>
</evidence>
<sequence length="470" mass="50685">MEPMTVALPTAEQDQADPQVAQLLLAAYLDQHDQCVELIASGVVSVDASARGDTLAPYKRLRGGKKKQVRPLPSDSPQLPLHRYAGRTALSLAVEAGHLATARRLLACGASADAADSAGVSPLDLALERAALADEAGAGRDAALVEVLSAASRRGPRGVPTARQAVEQRALREAAHMRRVQACDAARRQAAVEAGLARISGLYRPLHASVYEPPADSFVDAAGVQQSASVPGLVIAPVLDPHFAATVWEELAHYEAAAQEMGLPFHERFDQNMDMLEICGFASLCERIHDAVAPLWPLIGIDDDPPPRFMHAVRLDNYPGRPGADRLALKVHQDKYRLTINVCLLASHDLAGSTVGFYYDGDGAAAGGTRAAGGRGVPSEAQPRVHALAPSWVCSNSFRLRLAQDRSDHKRQTRLSNIVGQLGEDEEEKDRDREEEETVGPFTWFVPHALCRMRRGSANHESPRLHIVVC</sequence>
<dbReference type="Gene3D" id="1.25.40.20">
    <property type="entry name" value="Ankyrin repeat-containing domain"/>
    <property type="match status" value="1"/>
</dbReference>
<feature type="repeat" description="ANK" evidence="1">
    <location>
        <begin position="85"/>
        <end position="117"/>
    </location>
</feature>
<proteinExistence type="predicted"/>
<keyword evidence="1" id="KW-0040">ANK repeat</keyword>
<reference evidence="3" key="1">
    <citation type="submission" date="2023-10" db="EMBL/GenBank/DDBJ databases">
        <authorList>
            <person name="Chen Y."/>
            <person name="Shah S."/>
            <person name="Dougan E. K."/>
            <person name="Thang M."/>
            <person name="Chan C."/>
        </authorList>
    </citation>
    <scope>NUCLEOTIDE SEQUENCE [LARGE SCALE GENOMIC DNA]</scope>
</reference>
<gene>
    <name evidence="3" type="ORF">PCOR1329_LOCUS75567</name>
</gene>
<dbReference type="SUPFAM" id="SSF48403">
    <property type="entry name" value="Ankyrin repeat"/>
    <property type="match status" value="1"/>
</dbReference>
<dbReference type="PROSITE" id="PS50297">
    <property type="entry name" value="ANK_REP_REGION"/>
    <property type="match status" value="1"/>
</dbReference>
<evidence type="ECO:0000313" key="4">
    <source>
        <dbReference type="Proteomes" id="UP001189429"/>
    </source>
</evidence>
<dbReference type="InterPro" id="IPR002110">
    <property type="entry name" value="Ankyrin_rpt"/>
</dbReference>
<dbReference type="PROSITE" id="PS50088">
    <property type="entry name" value="ANK_REPEAT"/>
    <property type="match status" value="1"/>
</dbReference>
<accession>A0ABN9XCT0</accession>
<dbReference type="EMBL" id="CAUYUJ010020323">
    <property type="protein sequence ID" value="CAK0897368.1"/>
    <property type="molecule type" value="Genomic_DNA"/>
</dbReference>